<keyword evidence="7" id="KW-1185">Reference proteome</keyword>
<comment type="caution">
    <text evidence="6">The sequence shown here is derived from an EMBL/GenBank/DDBJ whole genome shotgun (WGS) entry which is preliminary data.</text>
</comment>
<dbReference type="PANTHER" id="PTHR30579:SF7">
    <property type="entry name" value="HTH-TYPE TRANSCRIPTIONAL REGULATOR LRHA-RELATED"/>
    <property type="match status" value="1"/>
</dbReference>
<evidence type="ECO:0000259" key="5">
    <source>
        <dbReference type="PROSITE" id="PS50931"/>
    </source>
</evidence>
<evidence type="ECO:0000256" key="4">
    <source>
        <dbReference type="ARBA" id="ARBA00023163"/>
    </source>
</evidence>
<dbReference type="InterPro" id="IPR036390">
    <property type="entry name" value="WH_DNA-bd_sf"/>
</dbReference>
<dbReference type="EMBL" id="JAPMXC010000001">
    <property type="protein sequence ID" value="MCY0387080.1"/>
    <property type="molecule type" value="Genomic_DNA"/>
</dbReference>
<dbReference type="Gene3D" id="1.10.10.10">
    <property type="entry name" value="Winged helix-like DNA-binding domain superfamily/Winged helix DNA-binding domain"/>
    <property type="match status" value="1"/>
</dbReference>
<evidence type="ECO:0000313" key="7">
    <source>
        <dbReference type="Proteomes" id="UP001082899"/>
    </source>
</evidence>
<comment type="similarity">
    <text evidence="1">Belongs to the LysR transcriptional regulatory family.</text>
</comment>
<dbReference type="InterPro" id="IPR050176">
    <property type="entry name" value="LTTR"/>
</dbReference>
<dbReference type="Gene3D" id="3.40.190.10">
    <property type="entry name" value="Periplasmic binding protein-like II"/>
    <property type="match status" value="2"/>
</dbReference>
<keyword evidence="4" id="KW-0804">Transcription</keyword>
<dbReference type="SUPFAM" id="SSF46785">
    <property type="entry name" value="Winged helix' DNA-binding domain"/>
    <property type="match status" value="1"/>
</dbReference>
<dbReference type="InterPro" id="IPR000847">
    <property type="entry name" value="LysR_HTH_N"/>
</dbReference>
<dbReference type="Proteomes" id="UP001082899">
    <property type="component" value="Unassembled WGS sequence"/>
</dbReference>
<keyword evidence="3" id="KW-0238">DNA-binding</keyword>
<dbReference type="RefSeq" id="WP_267846795.1">
    <property type="nucleotide sequence ID" value="NZ_JAPMXC010000001.1"/>
</dbReference>
<evidence type="ECO:0000256" key="3">
    <source>
        <dbReference type="ARBA" id="ARBA00023125"/>
    </source>
</evidence>
<dbReference type="PROSITE" id="PS50931">
    <property type="entry name" value="HTH_LYSR"/>
    <property type="match status" value="1"/>
</dbReference>
<sequence>MRYFDIPVLRSFLLIAEGKSFAEAASVVGRSASAITQQIKRLEDDIGARVFVRTARAVTLTPDGERLIAHAQRLLLLHDEAMLAFFDAPGRILRLGITQDIAELTMPSLIHAFRQRYPDLSLEVRVDRAEMLVGQIRNQQLDLAIAERREDGANLGVIGSTPMLWLGDAAFSLPKTGRVPIAMLNEPCMFRSTSLEALSTTGLFGDVLYTSPSLQGVFAFCSWRHAVTVRTALALQHSGLVDVGPRLGLPELPRLSYCGYSKNKDHREVKEWLIEQVAETFRPDRRGTAMAKSSLAEIMATLAE</sequence>
<protein>
    <submittedName>
        <fullName evidence="6">LysR substrate-binding domain-containing protein</fullName>
    </submittedName>
</protein>
<gene>
    <name evidence="6" type="ORF">OVY01_07505</name>
</gene>
<keyword evidence="2" id="KW-0805">Transcription regulation</keyword>
<evidence type="ECO:0000256" key="1">
    <source>
        <dbReference type="ARBA" id="ARBA00009437"/>
    </source>
</evidence>
<dbReference type="Pfam" id="PF00126">
    <property type="entry name" value="HTH_1"/>
    <property type="match status" value="1"/>
</dbReference>
<dbReference type="InterPro" id="IPR036388">
    <property type="entry name" value="WH-like_DNA-bd_sf"/>
</dbReference>
<name>A0ABT3ZMA6_9BURK</name>
<evidence type="ECO:0000256" key="2">
    <source>
        <dbReference type="ARBA" id="ARBA00023015"/>
    </source>
</evidence>
<dbReference type="InterPro" id="IPR005119">
    <property type="entry name" value="LysR_subst-bd"/>
</dbReference>
<dbReference type="PANTHER" id="PTHR30579">
    <property type="entry name" value="TRANSCRIPTIONAL REGULATOR"/>
    <property type="match status" value="1"/>
</dbReference>
<accession>A0ABT3ZMA6</accession>
<reference evidence="6" key="1">
    <citation type="submission" date="2022-11" db="EMBL/GenBank/DDBJ databases">
        <title>Robbsia betulipollinis sp. nov., isolated from pollen of birch (Betula pendula).</title>
        <authorList>
            <person name="Shi H."/>
            <person name="Ambika Manirajan B."/>
            <person name="Ratering S."/>
            <person name="Geissler-Plaum R."/>
            <person name="Schnell S."/>
        </authorList>
    </citation>
    <scope>NUCLEOTIDE SEQUENCE</scope>
    <source>
        <strain evidence="6">Bb-Pol-6</strain>
    </source>
</reference>
<dbReference type="SUPFAM" id="SSF53850">
    <property type="entry name" value="Periplasmic binding protein-like II"/>
    <property type="match status" value="1"/>
</dbReference>
<feature type="domain" description="HTH lysR-type" evidence="5">
    <location>
        <begin position="4"/>
        <end position="61"/>
    </location>
</feature>
<proteinExistence type="inferred from homology"/>
<evidence type="ECO:0000313" key="6">
    <source>
        <dbReference type="EMBL" id="MCY0387080.1"/>
    </source>
</evidence>
<dbReference type="Pfam" id="PF03466">
    <property type="entry name" value="LysR_substrate"/>
    <property type="match status" value="1"/>
</dbReference>
<organism evidence="6 7">
    <name type="scientific">Robbsia betulipollinis</name>
    <dbReference type="NCBI Taxonomy" id="2981849"/>
    <lineage>
        <taxon>Bacteria</taxon>
        <taxon>Pseudomonadati</taxon>
        <taxon>Pseudomonadota</taxon>
        <taxon>Betaproteobacteria</taxon>
        <taxon>Burkholderiales</taxon>
        <taxon>Burkholderiaceae</taxon>
        <taxon>Robbsia</taxon>
    </lineage>
</organism>